<dbReference type="GO" id="GO:0098797">
    <property type="term" value="C:plasma membrane protein complex"/>
    <property type="evidence" value="ECO:0007669"/>
    <property type="project" value="TreeGrafter"/>
</dbReference>
<proteinExistence type="inferred from homology"/>
<dbReference type="RefSeq" id="WP_092057934.1">
    <property type="nucleotide sequence ID" value="NZ_FOJJ01000038.1"/>
</dbReference>
<evidence type="ECO:0000256" key="6">
    <source>
        <dbReference type="ARBA" id="ARBA00023136"/>
    </source>
</evidence>
<reference evidence="9 10" key="1">
    <citation type="submission" date="2019-07" db="EMBL/GenBank/DDBJ databases">
        <title>Insights of Desulfuromonas acetexigens electromicrobiology.</title>
        <authorList>
            <person name="Katuri K."/>
            <person name="Sapireddy V."/>
            <person name="Shaw D.R."/>
            <person name="Saikaly P."/>
        </authorList>
    </citation>
    <scope>NUCLEOTIDE SEQUENCE [LARGE SCALE GENOMIC DNA]</scope>
    <source>
        <strain evidence="9 10">2873</strain>
    </source>
</reference>
<evidence type="ECO:0000256" key="2">
    <source>
        <dbReference type="ARBA" id="ARBA00005236"/>
    </source>
</evidence>
<feature type="transmembrane region" description="Helical" evidence="7">
    <location>
        <begin position="319"/>
        <end position="342"/>
    </location>
</feature>
<dbReference type="OrthoDB" id="9809768at2"/>
<dbReference type="InterPro" id="IPR051447">
    <property type="entry name" value="Lipoprotein-release_system"/>
</dbReference>
<feature type="transmembrane region" description="Helical" evidence="7">
    <location>
        <begin position="270"/>
        <end position="288"/>
    </location>
</feature>
<accession>A0A550JDC7</accession>
<evidence type="ECO:0000313" key="9">
    <source>
        <dbReference type="EMBL" id="TRO81206.1"/>
    </source>
</evidence>
<dbReference type="EMBL" id="VJVV01000006">
    <property type="protein sequence ID" value="TRO81206.1"/>
    <property type="molecule type" value="Genomic_DNA"/>
</dbReference>
<comment type="subcellular location">
    <subcellularLocation>
        <location evidence="1">Cell membrane</location>
        <topology evidence="1">Multi-pass membrane protein</topology>
    </subcellularLocation>
</comment>
<protein>
    <submittedName>
        <fullName evidence="9">ABC transporter permease</fullName>
    </submittedName>
</protein>
<keyword evidence="4 7" id="KW-0812">Transmembrane</keyword>
<dbReference type="InterPro" id="IPR003838">
    <property type="entry name" value="ABC3_permease_C"/>
</dbReference>
<keyword evidence="5 7" id="KW-1133">Transmembrane helix</keyword>
<comment type="caution">
    <text evidence="9">The sequence shown here is derived from an EMBL/GenBank/DDBJ whole genome shotgun (WGS) entry which is preliminary data.</text>
</comment>
<feature type="transmembrane region" description="Helical" evidence="7">
    <location>
        <begin position="375"/>
        <end position="396"/>
    </location>
</feature>
<evidence type="ECO:0000256" key="3">
    <source>
        <dbReference type="ARBA" id="ARBA00022475"/>
    </source>
</evidence>
<dbReference type="Proteomes" id="UP000317155">
    <property type="component" value="Unassembled WGS sequence"/>
</dbReference>
<gene>
    <name evidence="9" type="ORF">FL622_09870</name>
</gene>
<organism evidence="9 10">
    <name type="scientific">Trichloromonas acetexigens</name>
    <dbReference type="NCBI Taxonomy" id="38815"/>
    <lineage>
        <taxon>Bacteria</taxon>
        <taxon>Pseudomonadati</taxon>
        <taxon>Thermodesulfobacteriota</taxon>
        <taxon>Desulfuromonadia</taxon>
        <taxon>Desulfuromonadales</taxon>
        <taxon>Trichloromonadaceae</taxon>
        <taxon>Trichloromonas</taxon>
    </lineage>
</organism>
<dbReference type="GO" id="GO:0044874">
    <property type="term" value="P:lipoprotein localization to outer membrane"/>
    <property type="evidence" value="ECO:0007669"/>
    <property type="project" value="TreeGrafter"/>
</dbReference>
<name>A0A550JDC7_9BACT</name>
<dbReference type="PANTHER" id="PTHR30489">
    <property type="entry name" value="LIPOPROTEIN-RELEASING SYSTEM TRANSMEMBRANE PROTEIN LOLE"/>
    <property type="match status" value="1"/>
</dbReference>
<evidence type="ECO:0000256" key="7">
    <source>
        <dbReference type="SAM" id="Phobius"/>
    </source>
</evidence>
<evidence type="ECO:0000313" key="10">
    <source>
        <dbReference type="Proteomes" id="UP000317155"/>
    </source>
</evidence>
<comment type="similarity">
    <text evidence="2">Belongs to the ABC-4 integral membrane protein family. LolC/E subfamily.</text>
</comment>
<evidence type="ECO:0000256" key="5">
    <source>
        <dbReference type="ARBA" id="ARBA00022989"/>
    </source>
</evidence>
<evidence type="ECO:0000259" key="8">
    <source>
        <dbReference type="Pfam" id="PF02687"/>
    </source>
</evidence>
<dbReference type="AlphaFoldDB" id="A0A550JDC7"/>
<dbReference type="Pfam" id="PF02687">
    <property type="entry name" value="FtsX"/>
    <property type="match status" value="1"/>
</dbReference>
<sequence length="410" mass="44932">MDLLSLAWKNLWRNRRRTLITLSALGLSLFLLQTFHNLSFGVYAQMVDSGVRAGSGHIALYRGDYAQSRDEQLSFAEAGLSAALAREPGVRAALPRVYLPGLAQSSRESRGILLMGIDPAAEAEVNPFWKNLPEEERIADPEGREALVGSRLLKELKLDIGNKFVVTVQHRDGELTSELLRVRGVLRTGLKEIDGSMVMVGRQRAAAMAGIPGEIHELAVILERAGDQSPLLPKLAALAEKYPQVRAVPWEVAMPNLSDAIRLDYAGQKFIFAVILLIVTIGVVNTLLMTVMERIREFGVLLAIGATPGRLRLMIWHEALLLGLLAMVLGTLLGAAATWYLVEQGLDLRTLLPAGLEFGGVVFDPVLRAAWDLPWMARMGLYVVGLCLLASIYPAIKAARIPPAEAMRHR</sequence>
<dbReference type="PANTHER" id="PTHR30489:SF0">
    <property type="entry name" value="LIPOPROTEIN-RELEASING SYSTEM TRANSMEMBRANE PROTEIN LOLE"/>
    <property type="match status" value="1"/>
</dbReference>
<keyword evidence="10" id="KW-1185">Reference proteome</keyword>
<feature type="domain" description="ABC3 transporter permease C-terminal" evidence="8">
    <location>
        <begin position="270"/>
        <end position="403"/>
    </location>
</feature>
<keyword evidence="6 7" id="KW-0472">Membrane</keyword>
<keyword evidence="3" id="KW-1003">Cell membrane</keyword>
<evidence type="ECO:0000256" key="1">
    <source>
        <dbReference type="ARBA" id="ARBA00004651"/>
    </source>
</evidence>
<evidence type="ECO:0000256" key="4">
    <source>
        <dbReference type="ARBA" id="ARBA00022692"/>
    </source>
</evidence>